<dbReference type="EMBL" id="KB456266">
    <property type="protein sequence ID" value="EMF11268.1"/>
    <property type="molecule type" value="Genomic_DNA"/>
</dbReference>
<gene>
    <name evidence="1" type="ORF">SEPMUDRAFT_150243</name>
</gene>
<dbReference type="RefSeq" id="XP_016759389.1">
    <property type="nucleotide sequence ID" value="XM_016906042.1"/>
</dbReference>
<name>M3D1A6_SPHMS</name>
<protein>
    <submittedName>
        <fullName evidence="1">Uncharacterized protein</fullName>
    </submittedName>
</protein>
<dbReference type="AlphaFoldDB" id="M3D1A6"/>
<evidence type="ECO:0000313" key="2">
    <source>
        <dbReference type="Proteomes" id="UP000016931"/>
    </source>
</evidence>
<reference evidence="1 2" key="1">
    <citation type="journal article" date="2012" name="PLoS Pathog.">
        <title>Diverse lifestyles and strategies of plant pathogenesis encoded in the genomes of eighteen Dothideomycetes fungi.</title>
        <authorList>
            <person name="Ohm R.A."/>
            <person name="Feau N."/>
            <person name="Henrissat B."/>
            <person name="Schoch C.L."/>
            <person name="Horwitz B.A."/>
            <person name="Barry K.W."/>
            <person name="Condon B.J."/>
            <person name="Copeland A.C."/>
            <person name="Dhillon B."/>
            <person name="Glaser F."/>
            <person name="Hesse C.N."/>
            <person name="Kosti I."/>
            <person name="LaButti K."/>
            <person name="Lindquist E.A."/>
            <person name="Lucas S."/>
            <person name="Salamov A.A."/>
            <person name="Bradshaw R.E."/>
            <person name="Ciuffetti L."/>
            <person name="Hamelin R.C."/>
            <person name="Kema G.H.J."/>
            <person name="Lawrence C."/>
            <person name="Scott J.A."/>
            <person name="Spatafora J.W."/>
            <person name="Turgeon B.G."/>
            <person name="de Wit P.J.G.M."/>
            <person name="Zhong S."/>
            <person name="Goodwin S.B."/>
            <person name="Grigoriev I.V."/>
        </authorList>
    </citation>
    <scope>NUCLEOTIDE SEQUENCE [LARGE SCALE GENOMIC DNA]</scope>
    <source>
        <strain evidence="1 2">SO2202</strain>
    </source>
</reference>
<proteinExistence type="predicted"/>
<accession>M3D1A6</accession>
<organism evidence="1 2">
    <name type="scientific">Sphaerulina musiva (strain SO2202)</name>
    <name type="common">Poplar stem canker fungus</name>
    <name type="synonym">Septoria musiva</name>
    <dbReference type="NCBI Taxonomy" id="692275"/>
    <lineage>
        <taxon>Eukaryota</taxon>
        <taxon>Fungi</taxon>
        <taxon>Dikarya</taxon>
        <taxon>Ascomycota</taxon>
        <taxon>Pezizomycotina</taxon>
        <taxon>Dothideomycetes</taxon>
        <taxon>Dothideomycetidae</taxon>
        <taxon>Mycosphaerellales</taxon>
        <taxon>Mycosphaerellaceae</taxon>
        <taxon>Sphaerulina</taxon>
    </lineage>
</organism>
<evidence type="ECO:0000313" key="1">
    <source>
        <dbReference type="EMBL" id="EMF11268.1"/>
    </source>
</evidence>
<dbReference type="Proteomes" id="UP000016931">
    <property type="component" value="Unassembled WGS sequence"/>
</dbReference>
<dbReference type="OrthoDB" id="3942453at2759"/>
<sequence>MCIAGLNLTTRTCAHRWYELIRQCNPANSLHNCPEKLRLEGWERQRADCPFCDGTGHDHSTHRLFGSTSSASSVTSSPTMSAMGSFHDRYSRRSSGATATTGIASALSRQNSNYSSSCSGELDRAIQARHMNRRIHVYLSSDPHEILPSATKNYPTYAAAIAKAESSAAGGRSEAKRLRRSNSFAVVSRGWQRMSKRLSINPDLFKVA</sequence>
<dbReference type="OMA" id="HKANMLS"/>
<dbReference type="eggNOG" id="ENOG502SR0R">
    <property type="taxonomic scope" value="Eukaryota"/>
</dbReference>
<keyword evidence="2" id="KW-1185">Reference proteome</keyword>
<dbReference type="HOGENOM" id="CLU_095762_0_0_1"/>
<dbReference type="GeneID" id="27903179"/>